<dbReference type="InterPro" id="IPR005025">
    <property type="entry name" value="FMN_Rdtase-like_dom"/>
</dbReference>
<proteinExistence type="predicted"/>
<reference evidence="3" key="1">
    <citation type="submission" date="2016-10" db="EMBL/GenBank/DDBJ databases">
        <authorList>
            <person name="Varghese N."/>
            <person name="Submissions S."/>
        </authorList>
    </citation>
    <scope>NUCLEOTIDE SEQUENCE [LARGE SCALE GENOMIC DNA]</scope>
    <source>
        <strain evidence="3">CGMCC 4.7047</strain>
    </source>
</reference>
<dbReference type="SUPFAM" id="SSF52218">
    <property type="entry name" value="Flavoproteins"/>
    <property type="match status" value="1"/>
</dbReference>
<feature type="domain" description="NADPH-dependent FMN reductase-like" evidence="1">
    <location>
        <begin position="17"/>
        <end position="149"/>
    </location>
</feature>
<dbReference type="STRING" id="1176198.SAMN05444716_103123"/>
<keyword evidence="3" id="KW-1185">Reference proteome</keyword>
<dbReference type="Gene3D" id="3.40.50.360">
    <property type="match status" value="1"/>
</dbReference>
<name>A0A1I6RJH7_9ACTN</name>
<gene>
    <name evidence="2" type="ORF">SAMN05444716_103123</name>
</gene>
<dbReference type="InterPro" id="IPR029039">
    <property type="entry name" value="Flavoprotein-like_sf"/>
</dbReference>
<dbReference type="Proteomes" id="UP000198873">
    <property type="component" value="Unassembled WGS sequence"/>
</dbReference>
<evidence type="ECO:0000313" key="2">
    <source>
        <dbReference type="EMBL" id="SFS64825.1"/>
    </source>
</evidence>
<sequence>MGRSAPGAPGTRRAVKATVINCTLKPSPQPSNTEALARVVMRHLDSHGVAGELVRAVDLTLLPGVESDMGAGDDWPGVREKILDSEILVIASPTWLGRPSSVAQRVLERMDAMLSETDDQGRPVAYNRVAGVVVTGNEDGAHHVISEIHGALGDIGFTAPGQAWTYWHLGPGPGPDYLDDERGHDFADRSARYMAANLAGTAKALAANPLGPPPS</sequence>
<dbReference type="EMBL" id="FPAB01000003">
    <property type="protein sequence ID" value="SFS64825.1"/>
    <property type="molecule type" value="Genomic_DNA"/>
</dbReference>
<protein>
    <submittedName>
        <fullName evidence="2">Multimeric flavodoxin WrbA</fullName>
    </submittedName>
</protein>
<dbReference type="Pfam" id="PF03358">
    <property type="entry name" value="FMN_red"/>
    <property type="match status" value="1"/>
</dbReference>
<evidence type="ECO:0000259" key="1">
    <source>
        <dbReference type="Pfam" id="PF03358"/>
    </source>
</evidence>
<accession>A0A1I6RJH7</accession>
<dbReference type="AlphaFoldDB" id="A0A1I6RJH7"/>
<dbReference type="GO" id="GO:0016491">
    <property type="term" value="F:oxidoreductase activity"/>
    <property type="evidence" value="ECO:0007669"/>
    <property type="project" value="InterPro"/>
</dbReference>
<evidence type="ECO:0000313" key="3">
    <source>
        <dbReference type="Proteomes" id="UP000198873"/>
    </source>
</evidence>
<organism evidence="2 3">
    <name type="scientific">Streptomyces harbinensis</name>
    <dbReference type="NCBI Taxonomy" id="1176198"/>
    <lineage>
        <taxon>Bacteria</taxon>
        <taxon>Bacillati</taxon>
        <taxon>Actinomycetota</taxon>
        <taxon>Actinomycetes</taxon>
        <taxon>Kitasatosporales</taxon>
        <taxon>Streptomycetaceae</taxon>
        <taxon>Streptomyces</taxon>
    </lineage>
</organism>